<proteinExistence type="predicted"/>
<dbReference type="Gene3D" id="3.40.50.300">
    <property type="entry name" value="P-loop containing nucleotide triphosphate hydrolases"/>
    <property type="match status" value="1"/>
</dbReference>
<evidence type="ECO:0000313" key="3">
    <source>
        <dbReference type="Proteomes" id="UP001282474"/>
    </source>
</evidence>
<sequence>MGDGVEQYVRWAVGMLEALERSESEEGAGGGVDGGGRDAEIPPELRRRRAEFRIAVARLLGEARGPLSIGVVGEFSAGKSLLIETLLGLPGLLSVSDVATTGNVTSIHVTQCVGEERGSVLDGRTVVYCTDAEMSELMGHLHGRLVELARLEGMAEQRLAELRAAAPGAGAEGGAGASGAGGWEALAGWCRRHGGTVGGSRMRAVAEEVGLVLGAFERGAWLLGRRYELSDAQAKRAMSLPGVRLGDGGEKGEGGDGDGAGGGYGGGYAGGFGSAEEELDGLGRGQGQGQGPGPGQQITDDVLADCVPLIRRVELRVRVPRAVWDLRDVGALVLMDFPGLNSPQSGERDRFLSRRELRDIHTVLVLMNAQRGPVAGEQDFFDMLREPTGDGREGRSDETLRESLLVAGGRFDQMPVEPEVLGDLLGGTAERLTERRLRGLPDTAVLDEVVEAAQRLLPPGQRKQLVLVSAMAGLAALRRAGAVDVDTSARTRLRPGAESERLTRITELWGRIADRLEEDEPGAPLSRVLREFAEDGGLGLLRDQLVRHAARYGGRIRHDAVRRRAGAVDRLRPALVAAEREARPEAEYPPAFREIQQALDDTRRLLTDLRDTLVLGLTPGGVRAEEALRRLVADEAATLVASWPEWKELFAAVDRDKQLVTVGQGWTEEDRAFGDSVWAAAAEMGLDLGGEFGGDFGGDFGGGYEGASGEVGGGVGGRGDGVHAPAPGVSGEPEELLPRFRAGHAALLKLVHDRVRLGYEERLEEHVETFDELRERWRRLIFAERERGAVTPPRMQRMLEVFATTRVEEWRERLRKADSPETEPAAVDEAFPLRRDRSLPWHAQQPLGRDPLERHVVHAVRLRRELVAALRQLVHEQLAREQLALAVTAEAVITARERTVTAHDTLDLLLAAGAARPGEPAAAPLDLAARLEAMPRPAPGH</sequence>
<comment type="caution">
    <text evidence="2">The sequence shown here is derived from an EMBL/GenBank/DDBJ whole genome shotgun (WGS) entry which is preliminary data.</text>
</comment>
<keyword evidence="3" id="KW-1185">Reference proteome</keyword>
<accession>A0ABU4MME7</accession>
<dbReference type="SUPFAM" id="SSF52540">
    <property type="entry name" value="P-loop containing nucleoside triphosphate hydrolases"/>
    <property type="match status" value="1"/>
</dbReference>
<dbReference type="RefSeq" id="WP_193380727.1">
    <property type="nucleotide sequence ID" value="NZ_JABXWF010000003.1"/>
</dbReference>
<gene>
    <name evidence="2" type="ORF">PV383_15840</name>
</gene>
<dbReference type="Proteomes" id="UP001282474">
    <property type="component" value="Unassembled WGS sequence"/>
</dbReference>
<evidence type="ECO:0000313" key="2">
    <source>
        <dbReference type="EMBL" id="MDX3038634.1"/>
    </source>
</evidence>
<feature type="region of interest" description="Disordered" evidence="1">
    <location>
        <begin position="21"/>
        <end position="42"/>
    </location>
</feature>
<feature type="region of interest" description="Disordered" evidence="1">
    <location>
        <begin position="244"/>
        <end position="263"/>
    </location>
</feature>
<feature type="region of interest" description="Disordered" evidence="1">
    <location>
        <begin position="279"/>
        <end position="298"/>
    </location>
</feature>
<evidence type="ECO:0008006" key="4">
    <source>
        <dbReference type="Google" id="ProtNLM"/>
    </source>
</evidence>
<organism evidence="2 3">
    <name type="scientific">Streptomyces caniscabiei</name>
    <dbReference type="NCBI Taxonomy" id="2746961"/>
    <lineage>
        <taxon>Bacteria</taxon>
        <taxon>Bacillati</taxon>
        <taxon>Actinomycetota</taxon>
        <taxon>Actinomycetes</taxon>
        <taxon>Kitasatosporales</taxon>
        <taxon>Streptomycetaceae</taxon>
        <taxon>Streptomyces</taxon>
    </lineage>
</organism>
<feature type="compositionally biased region" description="Gly residues" evidence="1">
    <location>
        <begin position="282"/>
        <end position="294"/>
    </location>
</feature>
<dbReference type="InterPro" id="IPR027417">
    <property type="entry name" value="P-loop_NTPase"/>
</dbReference>
<reference evidence="2 3" key="1">
    <citation type="journal article" date="2023" name="Microb. Genom.">
        <title>Mesoterricola silvestris gen. nov., sp. nov., Mesoterricola sediminis sp. nov., Geothrix oryzae sp. nov., Geothrix edaphica sp. nov., Geothrix rubra sp. nov., and Geothrix limicola sp. nov., six novel members of Acidobacteriota isolated from soils.</title>
        <authorList>
            <person name="Weisberg A.J."/>
            <person name="Pearce E."/>
            <person name="Kramer C.G."/>
            <person name="Chang J.H."/>
            <person name="Clarke C.R."/>
        </authorList>
    </citation>
    <scope>NUCLEOTIDE SEQUENCE [LARGE SCALE GENOMIC DNA]</scope>
    <source>
        <strain evidence="2 3">NE20-4-1</strain>
    </source>
</reference>
<name>A0ABU4MME7_9ACTN</name>
<dbReference type="EMBL" id="JARAWJ010000010">
    <property type="protein sequence ID" value="MDX3038634.1"/>
    <property type="molecule type" value="Genomic_DNA"/>
</dbReference>
<protein>
    <recommendedName>
        <fullName evidence="4">Dynamin family protein</fullName>
    </recommendedName>
</protein>
<evidence type="ECO:0000256" key="1">
    <source>
        <dbReference type="SAM" id="MobiDB-lite"/>
    </source>
</evidence>
<feature type="region of interest" description="Disordered" evidence="1">
    <location>
        <begin position="711"/>
        <end position="730"/>
    </location>
</feature>